<dbReference type="PANTHER" id="PTHR48434">
    <property type="entry name" value="(RAPE) HYPOTHETICAL PROTEIN"/>
    <property type="match status" value="1"/>
</dbReference>
<dbReference type="Proteomes" id="UP001459277">
    <property type="component" value="Unassembled WGS sequence"/>
</dbReference>
<reference evidence="1 2" key="1">
    <citation type="submission" date="2024-01" db="EMBL/GenBank/DDBJ databases">
        <title>A telomere-to-telomere, gap-free genome of sweet tea (Lithocarpus litseifolius).</title>
        <authorList>
            <person name="Zhou J."/>
        </authorList>
    </citation>
    <scope>NUCLEOTIDE SEQUENCE [LARGE SCALE GENOMIC DNA]</scope>
    <source>
        <strain evidence="1">Zhou-2022a</strain>
        <tissue evidence="1">Leaf</tissue>
    </source>
</reference>
<comment type="caution">
    <text evidence="1">The sequence shown here is derived from an EMBL/GenBank/DDBJ whole genome shotgun (WGS) entry which is preliminary data.</text>
</comment>
<dbReference type="PANTHER" id="PTHR48434:SF1">
    <property type="entry name" value="(RAPE) HYPOTHETICAL PROTEIN"/>
    <property type="match status" value="1"/>
</dbReference>
<dbReference type="EMBL" id="JAZDWU010000003">
    <property type="protein sequence ID" value="KAL0009423.1"/>
    <property type="molecule type" value="Genomic_DNA"/>
</dbReference>
<evidence type="ECO:0000313" key="1">
    <source>
        <dbReference type="EMBL" id="KAL0009423.1"/>
    </source>
</evidence>
<gene>
    <name evidence="1" type="ORF">SO802_010925</name>
</gene>
<organism evidence="1 2">
    <name type="scientific">Lithocarpus litseifolius</name>
    <dbReference type="NCBI Taxonomy" id="425828"/>
    <lineage>
        <taxon>Eukaryota</taxon>
        <taxon>Viridiplantae</taxon>
        <taxon>Streptophyta</taxon>
        <taxon>Embryophyta</taxon>
        <taxon>Tracheophyta</taxon>
        <taxon>Spermatophyta</taxon>
        <taxon>Magnoliopsida</taxon>
        <taxon>eudicotyledons</taxon>
        <taxon>Gunneridae</taxon>
        <taxon>Pentapetalae</taxon>
        <taxon>rosids</taxon>
        <taxon>fabids</taxon>
        <taxon>Fagales</taxon>
        <taxon>Fagaceae</taxon>
        <taxon>Lithocarpus</taxon>
    </lineage>
</organism>
<name>A0AAW2DFK0_9ROSI</name>
<sequence>MEVFPDGWHFLPKHPEKNIKYYRQILIEEESARVENIMNKGDPSVVLYHKFIITGFFNCKDWGQHPSLLKTLKGLKSITNIDLHYSYHDYIDAFEKVLFYQNKKFDHSWFIMFDKKFHSQIPTWFLKWWEMFGAVPQIFPKPLQDVLREFSVKWWDSLKIDTIISQPFSRSEAFRRLRSFRIEAVGRYTMHCEGTLSQCEYPVVRSKVRSSYLEIKIAKMMSKLFRSNSTTSLASRTTSLPDIPQELGIINSEEYEMSDVNLKLGDWNLPKVPTKEFYKSSSWNLSSFKTDFHIRTIEKVFGTKKEYETCYLFSPALN</sequence>
<keyword evidence="2" id="KW-1185">Reference proteome</keyword>
<dbReference type="AlphaFoldDB" id="A0AAW2DFK0"/>
<protein>
    <submittedName>
        <fullName evidence="1">Uncharacterized protein</fullName>
    </submittedName>
</protein>
<accession>A0AAW2DFK0</accession>
<evidence type="ECO:0000313" key="2">
    <source>
        <dbReference type="Proteomes" id="UP001459277"/>
    </source>
</evidence>
<proteinExistence type="predicted"/>